<dbReference type="EMBL" id="CM042880">
    <property type="protein sequence ID" value="KAI4388625.1"/>
    <property type="molecule type" value="Genomic_DNA"/>
</dbReference>
<comment type="caution">
    <text evidence="1">The sequence shown here is derived from an EMBL/GenBank/DDBJ whole genome shotgun (WGS) entry which is preliminary data.</text>
</comment>
<reference evidence="2" key="1">
    <citation type="journal article" date="2023" name="Front. Plant Sci.">
        <title>Chromosomal-level genome assembly of Melastoma candidum provides insights into trichome evolution.</title>
        <authorList>
            <person name="Zhong Y."/>
            <person name="Wu W."/>
            <person name="Sun C."/>
            <person name="Zou P."/>
            <person name="Liu Y."/>
            <person name="Dai S."/>
            <person name="Zhou R."/>
        </authorList>
    </citation>
    <scope>NUCLEOTIDE SEQUENCE [LARGE SCALE GENOMIC DNA]</scope>
</reference>
<protein>
    <submittedName>
        <fullName evidence="1">Uncharacterized protein</fullName>
    </submittedName>
</protein>
<dbReference type="Proteomes" id="UP001057402">
    <property type="component" value="Chromosome 1"/>
</dbReference>
<sequence>MDSPTQSPWFNSFFSLFLFFTFLLFIPTLGQSDNYIIHMEPTFMPKIYSNHHSWYLATVSSLQQKSSSNSRFMKNRGYSPESKLLYTYTEAIHGFSANLSPDELEALLTTPGFISYHLDASVKVDTTHSTGFLGLSADSGVWPASDYGMEVIIGLVDTGVWPESKSFDDDGFGGIPSTWKGKCEAGTQFEPSMCNKKLIGARYFNKGLIAKNPHLNISMNSTRDTAGHGTHTSTTAAGSAVKGASYFGYGSGTAVGIAPMARVAMYKALWDEGAQLSDIIAAIDQAIADGVDVLSLSLGLDGLQLYQDPIAIATFAAVEKGIFVSTSAGNEGPYAESLHNGIPWVITVAAGEMDRDFGCTIGLGGGSSLYGSTLFPGDLYLPKSPIVFMDACNDTVKLRKVGRKVVVCEDKGDMLDNQIYEIYTADVSGGIFITNSSILEFYAGSPFPAIFVNPKDGETIKEYIQTSTDPTAKVEFRRTVYNYRPAPSVAVYSSRGPSPSCPFVLKPDILAPGTEILAAWPQNVPVTLVNSSQLYSDFNLLSGTSMACPHIAGVGALIRDIHPEWSPATIRSALITTAYSTDSTNSPIKDKGSNREPANPLAMGAGHVDPNKAADPGLVYDVTSQDYVNLMCALNFTENQIKIITKSSSNDCSRPSLDLNYPSFIAFFSANSSETPPPREFFRTVTNVGDATSTYTAKFTPMEGFEISVVPDKLSFHEKYEKLSYKLTIRGPKQMTDAVVFGHLSWVDSDMKHVVTSPIVATTYRSELIP</sequence>
<accession>A0ACB9SCK8</accession>
<evidence type="ECO:0000313" key="1">
    <source>
        <dbReference type="EMBL" id="KAI4388625.1"/>
    </source>
</evidence>
<keyword evidence="2" id="KW-1185">Reference proteome</keyword>
<organism evidence="1 2">
    <name type="scientific">Melastoma candidum</name>
    <dbReference type="NCBI Taxonomy" id="119954"/>
    <lineage>
        <taxon>Eukaryota</taxon>
        <taxon>Viridiplantae</taxon>
        <taxon>Streptophyta</taxon>
        <taxon>Embryophyta</taxon>
        <taxon>Tracheophyta</taxon>
        <taxon>Spermatophyta</taxon>
        <taxon>Magnoliopsida</taxon>
        <taxon>eudicotyledons</taxon>
        <taxon>Gunneridae</taxon>
        <taxon>Pentapetalae</taxon>
        <taxon>rosids</taxon>
        <taxon>malvids</taxon>
        <taxon>Myrtales</taxon>
        <taxon>Melastomataceae</taxon>
        <taxon>Melastomatoideae</taxon>
        <taxon>Melastomateae</taxon>
        <taxon>Melastoma</taxon>
    </lineage>
</organism>
<proteinExistence type="predicted"/>
<evidence type="ECO:0000313" key="2">
    <source>
        <dbReference type="Proteomes" id="UP001057402"/>
    </source>
</evidence>
<gene>
    <name evidence="1" type="ORF">MLD38_000937</name>
</gene>
<name>A0ACB9SCK8_9MYRT</name>